<dbReference type="InterPro" id="IPR035965">
    <property type="entry name" value="PAS-like_dom_sf"/>
</dbReference>
<keyword evidence="5" id="KW-0547">Nucleotide-binding</keyword>
<dbReference type="InterPro" id="IPR011102">
    <property type="entry name" value="Sig_transdc_His_kinase_HWE"/>
</dbReference>
<dbReference type="Proteomes" id="UP000002629">
    <property type="component" value="Chromosome"/>
</dbReference>
<sequence length="493" mass="54101">MTRTALSVSLTGKSVVGSPDADTMTGMIDEAPPLSASPSVTTALKHAPLGIAIFDSQMRYLAASRQYLTDQRLPADMPLIGRRHYDAFPEVPQKWRDLHARVLAEGVELHHEGDPYVDRDGRTEWIRWSMAPWRTDTGEIGGLVLYTEVVTANIQARLKLEAAEARYRAVFDQAAMGVARLTPTGAVLEANDAFCALLRRDRDVLVGATLQNLMHPDSVEATLESAAKLLSGEAETCSAERRVLVPGGDLWIHLTASMVKVDGQPAYILAIISDISARKQADDAQGRYQAQLRLLINELNHRVKNTLATVQSMASQTLRNEPDPMVAFEKFEARLLGLSRVHDILTRESWHGAELREVAERALQPFDEAGARVSIEGPPVWMQPGGALTMALTFHELATNALKYGALSSATGRVRLGWTYDPDTRALDVTWREAGGPPVSPPTRKGFGSRLIERSLRGELKGEAAMDYRREGLECRLVARLPEAHEGGMMGQG</sequence>
<keyword evidence="4" id="KW-0808">Transferase</keyword>
<evidence type="ECO:0000313" key="10">
    <source>
        <dbReference type="Proteomes" id="UP000002629"/>
    </source>
</evidence>
<dbReference type="GO" id="GO:0004673">
    <property type="term" value="F:protein histidine kinase activity"/>
    <property type="evidence" value="ECO:0007669"/>
    <property type="project" value="UniProtKB-EC"/>
</dbReference>
<keyword evidence="6 9" id="KW-0418">Kinase</keyword>
<evidence type="ECO:0000256" key="1">
    <source>
        <dbReference type="ARBA" id="ARBA00000085"/>
    </source>
</evidence>
<dbReference type="Pfam" id="PF07536">
    <property type="entry name" value="HWE_HK"/>
    <property type="match status" value="1"/>
</dbReference>
<name>D5VI45_CAUST</name>
<evidence type="ECO:0000259" key="8">
    <source>
        <dbReference type="PROSITE" id="PS50112"/>
    </source>
</evidence>
<protein>
    <recommendedName>
        <fullName evidence="2">histidine kinase</fullName>
        <ecNumber evidence="2">2.7.13.3</ecNumber>
    </recommendedName>
</protein>
<evidence type="ECO:0000256" key="4">
    <source>
        <dbReference type="ARBA" id="ARBA00022679"/>
    </source>
</evidence>
<dbReference type="EMBL" id="CP002008">
    <property type="protein sequence ID" value="ADG09298.1"/>
    <property type="molecule type" value="Genomic_DNA"/>
</dbReference>
<feature type="domain" description="PAS" evidence="8">
    <location>
        <begin position="163"/>
        <end position="233"/>
    </location>
</feature>
<evidence type="ECO:0000256" key="5">
    <source>
        <dbReference type="ARBA" id="ARBA00022741"/>
    </source>
</evidence>
<dbReference type="AlphaFoldDB" id="D5VI45"/>
<dbReference type="InterPro" id="IPR013767">
    <property type="entry name" value="PAS_fold"/>
</dbReference>
<keyword evidence="7" id="KW-0067">ATP-binding</keyword>
<dbReference type="EC" id="2.7.13.3" evidence="2"/>
<keyword evidence="3" id="KW-0597">Phosphoprotein</keyword>
<gene>
    <name evidence="9" type="ordered locus">Cseg_0792</name>
</gene>
<evidence type="ECO:0000313" key="9">
    <source>
        <dbReference type="EMBL" id="ADG09298.1"/>
    </source>
</evidence>
<dbReference type="Pfam" id="PF08448">
    <property type="entry name" value="PAS_4"/>
    <property type="match status" value="1"/>
</dbReference>
<dbReference type="SUPFAM" id="SSF55874">
    <property type="entry name" value="ATPase domain of HSP90 chaperone/DNA topoisomerase II/histidine kinase"/>
    <property type="match status" value="1"/>
</dbReference>
<dbReference type="InterPro" id="IPR013656">
    <property type="entry name" value="PAS_4"/>
</dbReference>
<dbReference type="PROSITE" id="PS50112">
    <property type="entry name" value="PAS"/>
    <property type="match status" value="1"/>
</dbReference>
<dbReference type="GO" id="GO:0005524">
    <property type="term" value="F:ATP binding"/>
    <property type="evidence" value="ECO:0007669"/>
    <property type="project" value="UniProtKB-KW"/>
</dbReference>
<dbReference type="Gene3D" id="3.30.450.20">
    <property type="entry name" value="PAS domain"/>
    <property type="match status" value="2"/>
</dbReference>
<dbReference type="KEGG" id="cse:Cseg_0792"/>
<comment type="catalytic activity">
    <reaction evidence="1">
        <text>ATP + protein L-histidine = ADP + protein N-phospho-L-histidine.</text>
        <dbReference type="EC" id="2.7.13.3"/>
    </reaction>
</comment>
<dbReference type="HOGENOM" id="CLU_000445_114_57_5"/>
<dbReference type="PANTHER" id="PTHR41523:SF7">
    <property type="entry name" value="HISTIDINE KINASE"/>
    <property type="match status" value="1"/>
</dbReference>
<accession>D5VI45</accession>
<dbReference type="STRING" id="509190.Cseg_0792"/>
<dbReference type="InterPro" id="IPR000014">
    <property type="entry name" value="PAS"/>
</dbReference>
<evidence type="ECO:0000256" key="3">
    <source>
        <dbReference type="ARBA" id="ARBA00022553"/>
    </source>
</evidence>
<dbReference type="PANTHER" id="PTHR41523">
    <property type="entry name" value="TWO-COMPONENT SYSTEM SENSOR PROTEIN"/>
    <property type="match status" value="1"/>
</dbReference>
<evidence type="ECO:0000256" key="7">
    <source>
        <dbReference type="ARBA" id="ARBA00022840"/>
    </source>
</evidence>
<dbReference type="GO" id="GO:0006355">
    <property type="term" value="P:regulation of DNA-templated transcription"/>
    <property type="evidence" value="ECO:0007669"/>
    <property type="project" value="InterPro"/>
</dbReference>
<proteinExistence type="predicted"/>
<dbReference type="SMART" id="SM00091">
    <property type="entry name" value="PAS"/>
    <property type="match status" value="1"/>
</dbReference>
<dbReference type="eggNOG" id="COG3920">
    <property type="taxonomic scope" value="Bacteria"/>
</dbReference>
<dbReference type="Pfam" id="PF00989">
    <property type="entry name" value="PAS"/>
    <property type="match status" value="1"/>
</dbReference>
<dbReference type="SUPFAM" id="SSF55785">
    <property type="entry name" value="PYP-like sensor domain (PAS domain)"/>
    <property type="match status" value="2"/>
</dbReference>
<evidence type="ECO:0000256" key="2">
    <source>
        <dbReference type="ARBA" id="ARBA00012438"/>
    </source>
</evidence>
<evidence type="ECO:0000256" key="6">
    <source>
        <dbReference type="ARBA" id="ARBA00022777"/>
    </source>
</evidence>
<reference evidence="10" key="1">
    <citation type="journal article" date="2011" name="J. Bacteriol.">
        <title>Genome sequences of eight morphologically diverse alphaproteobacteria.</title>
        <authorList>
            <consortium name="US DOE Joint Genome Institute"/>
            <person name="Brown P.J."/>
            <person name="Kysela D.T."/>
            <person name="Buechlein A."/>
            <person name="Hemmerich C."/>
            <person name="Brun Y.V."/>
        </authorList>
    </citation>
    <scope>NUCLEOTIDE SEQUENCE [LARGE SCALE GENOMIC DNA]</scope>
    <source>
        <strain evidence="10">ATCC 21756 / DSM 7131 / JCM 7823 / NBRC 15250 / LMG 17158 / TK0059</strain>
    </source>
</reference>
<dbReference type="SMART" id="SM00911">
    <property type="entry name" value="HWE_HK"/>
    <property type="match status" value="1"/>
</dbReference>
<dbReference type="NCBIfam" id="TIGR00229">
    <property type="entry name" value="sensory_box"/>
    <property type="match status" value="1"/>
</dbReference>
<dbReference type="InterPro" id="IPR036890">
    <property type="entry name" value="HATPase_C_sf"/>
</dbReference>
<organism evidence="9 10">
    <name type="scientific">Caulobacter segnis (strain ATCC 21756 / DSM 7131 / JCM 7823 / NBRC 15250 / LMG 17158 / TK0059)</name>
    <name type="common">Mycoplana segnis</name>
    <dbReference type="NCBI Taxonomy" id="509190"/>
    <lineage>
        <taxon>Bacteria</taxon>
        <taxon>Pseudomonadati</taxon>
        <taxon>Pseudomonadota</taxon>
        <taxon>Alphaproteobacteria</taxon>
        <taxon>Caulobacterales</taxon>
        <taxon>Caulobacteraceae</taxon>
        <taxon>Caulobacter</taxon>
    </lineage>
</organism>
<dbReference type="Gene3D" id="3.30.565.10">
    <property type="entry name" value="Histidine kinase-like ATPase, C-terminal domain"/>
    <property type="match status" value="1"/>
</dbReference>
<dbReference type="CDD" id="cd00130">
    <property type="entry name" value="PAS"/>
    <property type="match status" value="1"/>
</dbReference>